<dbReference type="PANTHER" id="PTHR36766:SF60">
    <property type="entry name" value="NB-ARC DOMAIN-CONTAINING PROTEIN"/>
    <property type="match status" value="1"/>
</dbReference>
<organism evidence="3 4">
    <name type="scientific">Paspalum notatum var. saurae</name>
    <dbReference type="NCBI Taxonomy" id="547442"/>
    <lineage>
        <taxon>Eukaryota</taxon>
        <taxon>Viridiplantae</taxon>
        <taxon>Streptophyta</taxon>
        <taxon>Embryophyta</taxon>
        <taxon>Tracheophyta</taxon>
        <taxon>Spermatophyta</taxon>
        <taxon>Magnoliopsida</taxon>
        <taxon>Liliopsida</taxon>
        <taxon>Poales</taxon>
        <taxon>Poaceae</taxon>
        <taxon>PACMAD clade</taxon>
        <taxon>Panicoideae</taxon>
        <taxon>Andropogonodae</taxon>
        <taxon>Paspaleae</taxon>
        <taxon>Paspalinae</taxon>
        <taxon>Paspalum</taxon>
    </lineage>
</organism>
<evidence type="ECO:0000313" key="4">
    <source>
        <dbReference type="Proteomes" id="UP001341281"/>
    </source>
</evidence>
<feature type="domain" description="NB-ARC" evidence="2">
    <location>
        <begin position="217"/>
        <end position="365"/>
    </location>
</feature>
<evidence type="ECO:0000256" key="1">
    <source>
        <dbReference type="SAM" id="Coils"/>
    </source>
</evidence>
<dbReference type="EMBL" id="CP144751">
    <property type="protein sequence ID" value="WVZ83859.1"/>
    <property type="molecule type" value="Genomic_DNA"/>
</dbReference>
<keyword evidence="1" id="KW-0175">Coiled coil</keyword>
<gene>
    <name evidence="3" type="ORF">U9M48_030955</name>
</gene>
<dbReference type="PRINTS" id="PR00364">
    <property type="entry name" value="DISEASERSIST"/>
</dbReference>
<dbReference type="AlphaFoldDB" id="A0AAQ3U413"/>
<protein>
    <recommendedName>
        <fullName evidence="2">NB-ARC domain-containing protein</fullName>
    </recommendedName>
</protein>
<reference evidence="3 4" key="1">
    <citation type="submission" date="2024-02" db="EMBL/GenBank/DDBJ databases">
        <title>High-quality chromosome-scale genome assembly of Pensacola bahiagrass (Paspalum notatum Flugge var. saurae).</title>
        <authorList>
            <person name="Vega J.M."/>
            <person name="Podio M."/>
            <person name="Orjuela J."/>
            <person name="Siena L.A."/>
            <person name="Pessino S.C."/>
            <person name="Combes M.C."/>
            <person name="Mariac C."/>
            <person name="Albertini E."/>
            <person name="Pupilli F."/>
            <person name="Ortiz J.P.A."/>
            <person name="Leblanc O."/>
        </authorList>
    </citation>
    <scope>NUCLEOTIDE SEQUENCE [LARGE SCALE GENOMIC DNA]</scope>
    <source>
        <strain evidence="3">R1</strain>
        <tissue evidence="3">Leaf</tissue>
    </source>
</reference>
<dbReference type="Pfam" id="PF00931">
    <property type="entry name" value="NB-ARC"/>
    <property type="match status" value="1"/>
</dbReference>
<dbReference type="Proteomes" id="UP001341281">
    <property type="component" value="Chromosome 07"/>
</dbReference>
<proteinExistence type="predicted"/>
<dbReference type="InterPro" id="IPR002182">
    <property type="entry name" value="NB-ARC"/>
</dbReference>
<dbReference type="Gene3D" id="3.40.50.300">
    <property type="entry name" value="P-loop containing nucleotide triphosphate hydrolases"/>
    <property type="match status" value="1"/>
</dbReference>
<accession>A0AAQ3U413</accession>
<dbReference type="InterPro" id="IPR027417">
    <property type="entry name" value="P-loop_NTPase"/>
</dbReference>
<keyword evidence="4" id="KW-1185">Reference proteome</keyword>
<dbReference type="GO" id="GO:0043531">
    <property type="term" value="F:ADP binding"/>
    <property type="evidence" value="ECO:0007669"/>
    <property type="project" value="InterPro"/>
</dbReference>
<sequence length="446" mass="48775">MAPMLSKLVNKVCSSAAACKYYLHTGLEEKLRHLSKEVDNINDDLKSRARSKDVVVVNEDLLQLKDAIHDAEELLNMLNDQAKSANKANILKTIIGNRKSVKKVDELLSDLQKIPSKLQFLTPQAPQRRPGTTGKTALGPEMVEFYGYGGEYGALLSSLVQQQQEEEDAQVVGWLGSVGISSMLGHIHSLLKAVLWQQHCPPSQPTIDSSSSPPARYQVVAIIGYGGVGKTELARWAFYRDQDVMANFGIRIWVCVYAKFTETDLLRAICESASTSGATAAAEDDDDDDDDEVKTIERLQEQLTDILKKKPDSRYLLVLDDVCNYESAAATELMSRSKTWDVVLAPFKQHGARGSRILITTRAGICATTLEAGVRIVLDGIHADAMELLIQKKAGGKQGEAPLWLKDPSFHRALGDNVNKLHGSPLAAQEVGTNLGNTSIHPSTNA</sequence>
<feature type="coiled-coil region" evidence="1">
    <location>
        <begin position="24"/>
        <end position="88"/>
    </location>
</feature>
<evidence type="ECO:0000259" key="2">
    <source>
        <dbReference type="Pfam" id="PF00931"/>
    </source>
</evidence>
<name>A0AAQ3U413_PASNO</name>
<dbReference type="SUPFAM" id="SSF52540">
    <property type="entry name" value="P-loop containing nucleoside triphosphate hydrolases"/>
    <property type="match status" value="1"/>
</dbReference>
<dbReference type="PANTHER" id="PTHR36766">
    <property type="entry name" value="PLANT BROAD-SPECTRUM MILDEW RESISTANCE PROTEIN RPW8"/>
    <property type="match status" value="1"/>
</dbReference>
<evidence type="ECO:0000313" key="3">
    <source>
        <dbReference type="EMBL" id="WVZ83859.1"/>
    </source>
</evidence>